<proteinExistence type="predicted"/>
<evidence type="ECO:0000313" key="2">
    <source>
        <dbReference type="EMBL" id="WOX21426.1"/>
    </source>
</evidence>
<gene>
    <name evidence="2" type="ORF">R2D22_08480</name>
</gene>
<evidence type="ECO:0000256" key="1">
    <source>
        <dbReference type="SAM" id="SignalP"/>
    </source>
</evidence>
<evidence type="ECO:0008006" key="4">
    <source>
        <dbReference type="Google" id="ProtNLM"/>
    </source>
</evidence>
<dbReference type="Proteomes" id="UP001301731">
    <property type="component" value="Chromosome"/>
</dbReference>
<protein>
    <recommendedName>
        <fullName evidence="4">Secreted protein</fullName>
    </recommendedName>
</protein>
<name>A0ABZ0LQD6_9ACTN</name>
<keyword evidence="3" id="KW-1185">Reference proteome</keyword>
<feature type="chain" id="PRO_5045820085" description="Secreted protein" evidence="1">
    <location>
        <begin position="30"/>
        <end position="121"/>
    </location>
</feature>
<dbReference type="EMBL" id="CP137573">
    <property type="protein sequence ID" value="WOX21426.1"/>
    <property type="molecule type" value="Genomic_DNA"/>
</dbReference>
<accession>A0ABZ0LQD6</accession>
<sequence>MTMRIRLRSATAALATAAVLVLTAQTAVAAPQGVGRWDMPNGILWAESAPDHVDVGYQRTGDGTRVSIGWVDNEGERRSHTETLLTGRSMAFSWDRGALSGPCVTVFVQFTFTRESFELCD</sequence>
<evidence type="ECO:0000313" key="3">
    <source>
        <dbReference type="Proteomes" id="UP001301731"/>
    </source>
</evidence>
<organism evidence="2 3">
    <name type="scientific">Streptomyces solicathayae</name>
    <dbReference type="NCBI Taxonomy" id="3081768"/>
    <lineage>
        <taxon>Bacteria</taxon>
        <taxon>Bacillati</taxon>
        <taxon>Actinomycetota</taxon>
        <taxon>Actinomycetes</taxon>
        <taxon>Kitasatosporales</taxon>
        <taxon>Streptomycetaceae</taxon>
        <taxon>Streptomyces</taxon>
    </lineage>
</organism>
<dbReference type="RefSeq" id="WP_318102343.1">
    <property type="nucleotide sequence ID" value="NZ_CP137573.1"/>
</dbReference>
<reference evidence="2 3" key="1">
    <citation type="submission" date="2023-10" db="EMBL/GenBank/DDBJ databases">
        <title>The genome sequence of Streptomyces sp. HUAS YS2.</title>
        <authorList>
            <person name="Mo P."/>
        </authorList>
    </citation>
    <scope>NUCLEOTIDE SEQUENCE [LARGE SCALE GENOMIC DNA]</scope>
    <source>
        <strain evidence="2 3">HUAS YS2</strain>
    </source>
</reference>
<feature type="signal peptide" evidence="1">
    <location>
        <begin position="1"/>
        <end position="29"/>
    </location>
</feature>
<keyword evidence="1" id="KW-0732">Signal</keyword>